<feature type="repeat" description="Cys-rich GLG1" evidence="11">
    <location>
        <begin position="24"/>
        <end position="86"/>
    </location>
</feature>
<keyword evidence="9" id="KW-0325">Glycoprotein</keyword>
<dbReference type="OrthoDB" id="2015434at2759"/>
<evidence type="ECO:0000256" key="8">
    <source>
        <dbReference type="ARBA" id="ARBA00023136"/>
    </source>
</evidence>
<evidence type="ECO:0000313" key="13">
    <source>
        <dbReference type="Proteomes" id="UP000504617"/>
    </source>
</evidence>
<dbReference type="PANTHER" id="PTHR11884:SF1">
    <property type="entry name" value="GOLGI APPARATUS PROTEIN 1"/>
    <property type="match status" value="1"/>
</dbReference>
<dbReference type="Proteomes" id="UP000504617">
    <property type="component" value="Unplaced"/>
</dbReference>
<evidence type="ECO:0000256" key="3">
    <source>
        <dbReference type="ARBA" id="ARBA00022692"/>
    </source>
</evidence>
<feature type="repeat" description="Cys-rich GLG1" evidence="11">
    <location>
        <begin position="810"/>
        <end position="870"/>
    </location>
</feature>
<evidence type="ECO:0000256" key="6">
    <source>
        <dbReference type="ARBA" id="ARBA00022981"/>
    </source>
</evidence>
<evidence type="ECO:0000256" key="4">
    <source>
        <dbReference type="ARBA" id="ARBA00022729"/>
    </source>
</evidence>
<dbReference type="PANTHER" id="PTHR11884">
    <property type="entry name" value="SELECTIN LIGAND RELATED"/>
    <property type="match status" value="1"/>
</dbReference>
<accession>A0A6I9YYQ9</accession>
<evidence type="ECO:0000313" key="14">
    <source>
        <dbReference type="RefSeq" id="XP_013929838.1"/>
    </source>
</evidence>
<evidence type="ECO:0000256" key="2">
    <source>
        <dbReference type="ARBA" id="ARBA00018563"/>
    </source>
</evidence>
<dbReference type="AlphaFoldDB" id="A0A6I9YYQ9"/>
<name>A0A6I9YYQ9_9SAUR</name>
<sequence length="948" mass="108315">MRLPLQSIAKLQLVQNKTARPDNEISSDCNHLLWNYKLNLTTDPKFESVAREVCKSTISEIKECADEPVGKGYLVSCLVEHRGNITEYQCHQYITKMTAIIFSDYRLICGFMDQCRSDINFLKCGSIRPGEKDAHSQGEVVACLEKGLVKVAEDNEHRIKVSESCMKAILRVAELSSDDFHLDRHLYFACRDDREHFCETTQAGEGRVYKCLFNHKFEDAMSEKCRDALTTRQKLIAQDYKVSYSLAKSCKSDLKKYRCNVENLPRTREARLSYLLMCLESAVHRGSVHPFCSFVIPYRHLSYSGAYIIFLAQYFHSLQTLIQEVDPVADYRIDRALNEACESVIQTACKHIRAGDPMILSCLMEHLYTEKMVEDCEHRLLELQYFISRDWKLDSVLYRKCQGDASRLCHTHGWNETSEIIPPGAIFSCLYRHAYRTEEQGRRLSRECRAEVQRILHQRALDVKLDPALQDKCMIDLGKWCSEKTETGQELECLQDHLDDLVTECRDVVGNLTELESEDIQIEALLMRACEPIIQTFCHSCSDHLGTKKVELEEQADGGESDAWGHPPCYISFLSTFQTLFPLEKGISFFENVIEKVCSALAKVSHDGGWLHVLSLGLGGRMSLQALPSCTVSYLEEMFKHRRSFSLAELLFPCLPWQRFCPEADAKNMLQCLKQNKNSEVMDPKCKQMITKRQITQNTDYRLNPVLRKACKADIPKFCQSILSKAKEESELEGQVISCLKLKYADQRLSSDCEDQIRVIIEESALDYRLDPQLQMHCSEEIFTLCAEEAAAQEQTGQVEECLKVNLLKIKAEMCKKEVLNMLKESKADIFVDPVLHTACALDIKHHCAAITPGRGRQMSCLMEALEDKRVRLQPECKKRLNDRIEMWSFAAKVAPAEGFSDLAMQVVTSPSKNYILSVISAGICVLFLIGLMCGRITKRVTRELKDR</sequence>
<evidence type="ECO:0000256" key="11">
    <source>
        <dbReference type="PROSITE-ProRule" id="PRU00622"/>
    </source>
</evidence>
<feature type="repeat" description="Cys-rich GLG1" evidence="11">
    <location>
        <begin position="371"/>
        <end position="438"/>
    </location>
</feature>
<dbReference type="Pfam" id="PF00839">
    <property type="entry name" value="Cys_rich_FGFR"/>
    <property type="match status" value="11"/>
</dbReference>
<keyword evidence="6" id="KW-0730">Sialic acid</keyword>
<keyword evidence="7 12" id="KW-1133">Transmembrane helix</keyword>
<dbReference type="GO" id="GO:0017134">
    <property type="term" value="F:fibroblast growth factor binding"/>
    <property type="evidence" value="ECO:0007669"/>
    <property type="project" value="TreeGrafter"/>
</dbReference>
<dbReference type="PROSITE" id="PS51289">
    <property type="entry name" value="GLG1_C_RICH"/>
    <property type="match status" value="6"/>
</dbReference>
<evidence type="ECO:0000256" key="10">
    <source>
        <dbReference type="ARBA" id="ARBA00024182"/>
    </source>
</evidence>
<proteinExistence type="predicted"/>
<dbReference type="CTD" id="2734"/>
<evidence type="ECO:0000256" key="5">
    <source>
        <dbReference type="ARBA" id="ARBA00022737"/>
    </source>
</evidence>
<keyword evidence="8 12" id="KW-0472">Membrane</keyword>
<dbReference type="InterPro" id="IPR039728">
    <property type="entry name" value="GLG1"/>
</dbReference>
<keyword evidence="5" id="KW-0677">Repeat</keyword>
<feature type="repeat" description="Cys-rich GLG1" evidence="11">
    <location>
        <begin position="443"/>
        <end position="502"/>
    </location>
</feature>
<evidence type="ECO:0000256" key="1">
    <source>
        <dbReference type="ARBA" id="ARBA00004479"/>
    </source>
</evidence>
<dbReference type="GO" id="GO:0000139">
    <property type="term" value="C:Golgi membrane"/>
    <property type="evidence" value="ECO:0007669"/>
    <property type="project" value="InterPro"/>
</dbReference>
<evidence type="ECO:0000256" key="12">
    <source>
        <dbReference type="SAM" id="Phobius"/>
    </source>
</evidence>
<keyword evidence="4" id="KW-0732">Signal</keyword>
<reference evidence="14" key="1">
    <citation type="submission" date="2025-08" db="UniProtKB">
        <authorList>
            <consortium name="RefSeq"/>
        </authorList>
    </citation>
    <scope>IDENTIFICATION</scope>
    <source>
        <tissue evidence="14">Skeletal muscle</tissue>
    </source>
</reference>
<dbReference type="GeneID" id="106555492"/>
<comment type="subcellular location">
    <subcellularLocation>
        <location evidence="10">Golgi outpost</location>
    </subcellularLocation>
    <subcellularLocation>
        <location evidence="1">Membrane</location>
        <topology evidence="1">Single-pass type I membrane protein</topology>
    </subcellularLocation>
</comment>
<organism evidence="13 14">
    <name type="scientific">Thamnophis sirtalis</name>
    <dbReference type="NCBI Taxonomy" id="35019"/>
    <lineage>
        <taxon>Eukaryota</taxon>
        <taxon>Metazoa</taxon>
        <taxon>Chordata</taxon>
        <taxon>Craniata</taxon>
        <taxon>Vertebrata</taxon>
        <taxon>Euteleostomi</taxon>
        <taxon>Lepidosauria</taxon>
        <taxon>Squamata</taxon>
        <taxon>Bifurcata</taxon>
        <taxon>Unidentata</taxon>
        <taxon>Episquamata</taxon>
        <taxon>Toxicofera</taxon>
        <taxon>Serpentes</taxon>
        <taxon>Colubroidea</taxon>
        <taxon>Colubridae</taxon>
        <taxon>Natricinae</taxon>
        <taxon>Thamnophis</taxon>
    </lineage>
</organism>
<keyword evidence="3 12" id="KW-0812">Transmembrane</keyword>
<keyword evidence="13" id="KW-1185">Reference proteome</keyword>
<feature type="repeat" description="Cys-rich GLG1" evidence="11">
    <location>
        <begin position="160"/>
        <end position="220"/>
    </location>
</feature>
<feature type="transmembrane region" description="Helical" evidence="12">
    <location>
        <begin position="915"/>
        <end position="938"/>
    </location>
</feature>
<dbReference type="RefSeq" id="XP_013929838.1">
    <property type="nucleotide sequence ID" value="XM_014074363.1"/>
</dbReference>
<dbReference type="InterPro" id="IPR017873">
    <property type="entry name" value="Cys-rich_GLG1_repeat_euk"/>
</dbReference>
<feature type="repeat" description="Cys-rich GLG1" evidence="11">
    <location>
        <begin position="681"/>
        <end position="748"/>
    </location>
</feature>
<evidence type="ECO:0000256" key="7">
    <source>
        <dbReference type="ARBA" id="ARBA00022989"/>
    </source>
</evidence>
<gene>
    <name evidence="14" type="primary">GLG1</name>
</gene>
<evidence type="ECO:0000256" key="9">
    <source>
        <dbReference type="ARBA" id="ARBA00023180"/>
    </source>
</evidence>
<dbReference type="KEGG" id="tsr:106555492"/>
<protein>
    <recommendedName>
        <fullName evidence="2">Golgi apparatus protein 1</fullName>
    </recommendedName>
</protein>
<dbReference type="InterPro" id="IPR001893">
    <property type="entry name" value="Cys-rich_GLG1_repeat"/>
</dbReference>